<accession>A0AAE3DEY6</accession>
<name>A0AAE3DEY6_9FIRM</name>
<reference evidence="2" key="1">
    <citation type="submission" date="2021-10" db="EMBL/GenBank/DDBJ databases">
        <title>Anaerobic single-cell dispensing facilitates the cultivation of human gut bacteria.</title>
        <authorList>
            <person name="Afrizal A."/>
        </authorList>
    </citation>
    <scope>NUCLEOTIDE SEQUENCE</scope>
    <source>
        <strain evidence="2">CLA-AA-H272</strain>
    </source>
</reference>
<evidence type="ECO:0000256" key="1">
    <source>
        <dbReference type="SAM" id="Phobius"/>
    </source>
</evidence>
<keyword evidence="3" id="KW-1185">Reference proteome</keyword>
<evidence type="ECO:0000313" key="2">
    <source>
        <dbReference type="EMBL" id="MCC2130070.1"/>
    </source>
</evidence>
<organism evidence="2 3">
    <name type="scientific">Brotocaccenecus cirricatena</name>
    <dbReference type="NCBI Taxonomy" id="3064195"/>
    <lineage>
        <taxon>Bacteria</taxon>
        <taxon>Bacillati</taxon>
        <taxon>Bacillota</taxon>
        <taxon>Clostridia</taxon>
        <taxon>Eubacteriales</taxon>
        <taxon>Oscillospiraceae</taxon>
        <taxon>Brotocaccenecus</taxon>
    </lineage>
</organism>
<dbReference type="Proteomes" id="UP001199319">
    <property type="component" value="Unassembled WGS sequence"/>
</dbReference>
<dbReference type="RefSeq" id="WP_302929299.1">
    <property type="nucleotide sequence ID" value="NZ_JAJEPW010000034.1"/>
</dbReference>
<keyword evidence="1" id="KW-1133">Transmembrane helix</keyword>
<gene>
    <name evidence="2" type="ORF">LKD37_11190</name>
</gene>
<protein>
    <submittedName>
        <fullName evidence="2">Uncharacterized protein</fullName>
    </submittedName>
</protein>
<keyword evidence="1" id="KW-0472">Membrane</keyword>
<dbReference type="AlphaFoldDB" id="A0AAE3DEY6"/>
<keyword evidence="1" id="KW-0812">Transmembrane</keyword>
<proteinExistence type="predicted"/>
<dbReference type="EMBL" id="JAJEPW010000034">
    <property type="protein sequence ID" value="MCC2130070.1"/>
    <property type="molecule type" value="Genomic_DNA"/>
</dbReference>
<evidence type="ECO:0000313" key="3">
    <source>
        <dbReference type="Proteomes" id="UP001199319"/>
    </source>
</evidence>
<comment type="caution">
    <text evidence="2">The sequence shown here is derived from an EMBL/GenBank/DDBJ whole genome shotgun (WGS) entry which is preliminary data.</text>
</comment>
<sequence length="47" mass="4934">MNYPLVIKVLGYTLWVEAGCMVLPLLSLALLPRSSGAGAVCPMRAAS</sequence>
<feature type="transmembrane region" description="Helical" evidence="1">
    <location>
        <begin position="12"/>
        <end position="31"/>
    </location>
</feature>